<gene>
    <name evidence="1" type="ORF">EYF80_028755</name>
</gene>
<keyword evidence="2" id="KW-1185">Reference proteome</keyword>
<organism evidence="1 2">
    <name type="scientific">Liparis tanakae</name>
    <name type="common">Tanaka's snailfish</name>
    <dbReference type="NCBI Taxonomy" id="230148"/>
    <lineage>
        <taxon>Eukaryota</taxon>
        <taxon>Metazoa</taxon>
        <taxon>Chordata</taxon>
        <taxon>Craniata</taxon>
        <taxon>Vertebrata</taxon>
        <taxon>Euteleostomi</taxon>
        <taxon>Actinopterygii</taxon>
        <taxon>Neopterygii</taxon>
        <taxon>Teleostei</taxon>
        <taxon>Neoteleostei</taxon>
        <taxon>Acanthomorphata</taxon>
        <taxon>Eupercaria</taxon>
        <taxon>Perciformes</taxon>
        <taxon>Cottioidei</taxon>
        <taxon>Cottales</taxon>
        <taxon>Liparidae</taxon>
        <taxon>Liparis</taxon>
    </lineage>
</organism>
<proteinExistence type="predicted"/>
<evidence type="ECO:0000313" key="2">
    <source>
        <dbReference type="Proteomes" id="UP000314294"/>
    </source>
</evidence>
<evidence type="ECO:0000313" key="1">
    <source>
        <dbReference type="EMBL" id="TNN60977.1"/>
    </source>
</evidence>
<sequence>MGRMLSSGELLSSIGLGATKLKPLKSWWALALGGIPGESDVQQIIHYTRSHERVVEGQGQLCKVEFHIFLCKHNLIRTGQIYSLN</sequence>
<dbReference type="AlphaFoldDB" id="A0A4Z2H533"/>
<reference evidence="1 2" key="1">
    <citation type="submission" date="2019-03" db="EMBL/GenBank/DDBJ databases">
        <title>First draft genome of Liparis tanakae, snailfish: a comprehensive survey of snailfish specific genes.</title>
        <authorList>
            <person name="Kim W."/>
            <person name="Song I."/>
            <person name="Jeong J.-H."/>
            <person name="Kim D."/>
            <person name="Kim S."/>
            <person name="Ryu S."/>
            <person name="Song J.Y."/>
            <person name="Lee S.K."/>
        </authorList>
    </citation>
    <scope>NUCLEOTIDE SEQUENCE [LARGE SCALE GENOMIC DNA]</scope>
    <source>
        <tissue evidence="1">Muscle</tissue>
    </source>
</reference>
<dbReference type="EMBL" id="SRLO01000323">
    <property type="protein sequence ID" value="TNN60977.1"/>
    <property type="molecule type" value="Genomic_DNA"/>
</dbReference>
<accession>A0A4Z2H533</accession>
<name>A0A4Z2H533_9TELE</name>
<protein>
    <submittedName>
        <fullName evidence="1">Uncharacterized protein</fullName>
    </submittedName>
</protein>
<comment type="caution">
    <text evidence="1">The sequence shown here is derived from an EMBL/GenBank/DDBJ whole genome shotgun (WGS) entry which is preliminary data.</text>
</comment>
<dbReference type="Proteomes" id="UP000314294">
    <property type="component" value="Unassembled WGS sequence"/>
</dbReference>